<dbReference type="Proteomes" id="UP000472263">
    <property type="component" value="Chromosome 1"/>
</dbReference>
<dbReference type="Pfam" id="PF24518">
    <property type="entry name" value="Ig_CD22"/>
    <property type="match status" value="1"/>
</dbReference>
<dbReference type="PROSITE" id="PS50835">
    <property type="entry name" value="IG_LIKE"/>
    <property type="match status" value="2"/>
</dbReference>
<dbReference type="Ensembl" id="ENSMMDT00005047995.1">
    <property type="protein sequence ID" value="ENSMMDP00005047059.1"/>
    <property type="gene ID" value="ENSMMDG00005021484.1"/>
</dbReference>
<feature type="chain" id="PRO_5025523603" description="B-cell receptor CD22" evidence="5">
    <location>
        <begin position="23"/>
        <end position="370"/>
    </location>
</feature>
<dbReference type="Pfam" id="PF13927">
    <property type="entry name" value="Ig_3"/>
    <property type="match status" value="2"/>
</dbReference>
<feature type="domain" description="Ig-like" evidence="6">
    <location>
        <begin position="141"/>
        <end position="228"/>
    </location>
</feature>
<dbReference type="InterPro" id="IPR036179">
    <property type="entry name" value="Ig-like_dom_sf"/>
</dbReference>
<dbReference type="SMART" id="SM00408">
    <property type="entry name" value="IGc2"/>
    <property type="match status" value="2"/>
</dbReference>
<reference evidence="7" key="3">
    <citation type="submission" date="2025-09" db="UniProtKB">
        <authorList>
            <consortium name="Ensembl"/>
        </authorList>
    </citation>
    <scope>IDENTIFICATION</scope>
</reference>
<evidence type="ECO:0000313" key="7">
    <source>
        <dbReference type="Ensembl" id="ENSMMDP00005047059.1"/>
    </source>
</evidence>
<dbReference type="PANTHER" id="PTHR46013">
    <property type="entry name" value="VASCULAR CELL ADHESION MOLECULE 1"/>
    <property type="match status" value="1"/>
</dbReference>
<accession>A0A668AGH9</accession>
<dbReference type="SUPFAM" id="SSF48726">
    <property type="entry name" value="Immunoglobulin"/>
    <property type="match status" value="3"/>
</dbReference>
<dbReference type="Gene3D" id="2.60.40.10">
    <property type="entry name" value="Immunoglobulins"/>
    <property type="match status" value="3"/>
</dbReference>
<dbReference type="AlphaFoldDB" id="A0A668AGH9"/>
<evidence type="ECO:0000256" key="1">
    <source>
        <dbReference type="ARBA" id="ARBA00040106"/>
    </source>
</evidence>
<dbReference type="InterPro" id="IPR056386">
    <property type="entry name" value="Ig_CD22"/>
</dbReference>
<dbReference type="SMART" id="SM00409">
    <property type="entry name" value="IG"/>
    <property type="match status" value="3"/>
</dbReference>
<dbReference type="FunCoup" id="A0A668AGH9">
    <property type="interactions" value="716"/>
</dbReference>
<proteinExistence type="predicted"/>
<evidence type="ECO:0000259" key="6">
    <source>
        <dbReference type="PROSITE" id="PS50835"/>
    </source>
</evidence>
<feature type="domain" description="Ig-like" evidence="6">
    <location>
        <begin position="231"/>
        <end position="314"/>
    </location>
</feature>
<dbReference type="InterPro" id="IPR007110">
    <property type="entry name" value="Ig-like_dom"/>
</dbReference>
<sequence length="370" mass="41391">MIFMNLILLSDVLCVTVLQIKAQWRVTYISTEICALKGSTVDINCIYRYPHTENDRVTRVVRTLWFTNKDDEPTDLRLDSDYAGRVEYHSWIDGYRTHCRLRINDLRESDSAVYKFRFITNQPGGRYTGEPGVFLIVTDAPKVPSVSVSPSGEIVEGSSVTLTCSSDANPAANYTWYKKNGNPDQEAFRTGPQLDFVSIQSSDSGEFSCTAQNELGENTSDSTSTDVKYAPKVPSVSVSPSGEIVEGSSVNLTCSSDANPAATYTWYKKNGNPVQEPFRTGPQLDFVSIQSSDSGEFHCTAQNELGAKRSYCISIDDHSWTLFPSSPLTLERFTAQCRMSWERRHLTPPLLMSNVSEMDLVLDIMWEQIP</sequence>
<evidence type="ECO:0000256" key="3">
    <source>
        <dbReference type="ARBA" id="ARBA00045430"/>
    </source>
</evidence>
<comment type="subunit">
    <text evidence="4">Predominantly monomer of isoform CD22-beta. Also found as heterodimer of isoform CD22-beta and a shorter isoform. Interacts with PTPN6/SHP-1, LYN, SYK, PIK3R1/PIK3R2 and PLCG1 upon phosphorylation. Interacts with GRB2, INPP5D and SHC1 upon phosphorylation. May form a complex with INPP5D/SHIP, GRB2 and SHC1.</text>
</comment>
<reference evidence="7" key="2">
    <citation type="submission" date="2025-08" db="UniProtKB">
        <authorList>
            <consortium name="Ensembl"/>
        </authorList>
    </citation>
    <scope>IDENTIFICATION</scope>
</reference>
<dbReference type="InterPro" id="IPR003598">
    <property type="entry name" value="Ig_sub2"/>
</dbReference>
<dbReference type="InParanoid" id="A0A668AGH9"/>
<dbReference type="GeneTree" id="ENSGT01010000222294"/>
<evidence type="ECO:0000313" key="8">
    <source>
        <dbReference type="Proteomes" id="UP000472263"/>
    </source>
</evidence>
<protein>
    <recommendedName>
        <fullName evidence="1">B-cell receptor CD22</fullName>
    </recommendedName>
    <alternativeName>
        <fullName evidence="2">Sialic acid-binding Ig-like lectin 2</fullName>
    </alternativeName>
</protein>
<evidence type="ECO:0000256" key="2">
    <source>
        <dbReference type="ARBA" id="ARBA00041781"/>
    </source>
</evidence>
<dbReference type="InterPro" id="IPR003599">
    <property type="entry name" value="Ig_sub"/>
</dbReference>
<comment type="function">
    <text evidence="3">Most highly expressed siglec (sialic acid-binding immunoglobulin-like lectin) on B-cells that plays a role in various aspects of B-cell biology including differentiation, antigen presentation, and trafficking to bone marrow. Binds to alpha 2,6-linked sialic acid residues of surface molecules such as CD22 itself, CD45 and IgM in a cis configuration. Can also bind to ligands on other cells as an adhesion molecule in a trans configuration. Acts as an inhibitory coreceptor on the surface of B-cells and inhibits B-cell receptor induced signaling, characterized by inhibition of the calcium mobilization and cellular activation. Mechanistically, the immunoreceptor tyrosine-based inhibitory motif domain is phosphorylated by the Src kinase LYN, which in turn leads to the recruitment of the protein tyrosine phosphatase 1/PTPN6, leading to the negative regulation of BCR signaling. If this negative signaling from is of sufficient strength, apoptosis of the B-cell can be induced.</text>
</comment>
<name>A0A668AGH9_9TELE</name>
<feature type="signal peptide" evidence="5">
    <location>
        <begin position="1"/>
        <end position="22"/>
    </location>
</feature>
<keyword evidence="8" id="KW-1185">Reference proteome</keyword>
<dbReference type="PANTHER" id="PTHR46013:SF4">
    <property type="entry name" value="B-CELL RECEPTOR CD22-RELATED"/>
    <property type="match status" value="1"/>
</dbReference>
<evidence type="ECO:0000256" key="5">
    <source>
        <dbReference type="SAM" id="SignalP"/>
    </source>
</evidence>
<keyword evidence="5" id="KW-0732">Signal</keyword>
<organism evidence="7 8">
    <name type="scientific">Myripristis murdjan</name>
    <name type="common">pinecone soldierfish</name>
    <dbReference type="NCBI Taxonomy" id="586833"/>
    <lineage>
        <taxon>Eukaryota</taxon>
        <taxon>Metazoa</taxon>
        <taxon>Chordata</taxon>
        <taxon>Craniata</taxon>
        <taxon>Vertebrata</taxon>
        <taxon>Euteleostomi</taxon>
        <taxon>Actinopterygii</taxon>
        <taxon>Neopterygii</taxon>
        <taxon>Teleostei</taxon>
        <taxon>Neoteleostei</taxon>
        <taxon>Acanthomorphata</taxon>
        <taxon>Holocentriformes</taxon>
        <taxon>Holocentridae</taxon>
        <taxon>Myripristis</taxon>
    </lineage>
</organism>
<evidence type="ECO:0000256" key="4">
    <source>
        <dbReference type="ARBA" id="ARBA00046458"/>
    </source>
</evidence>
<reference evidence="7" key="1">
    <citation type="submission" date="2019-06" db="EMBL/GenBank/DDBJ databases">
        <authorList>
            <consortium name="Wellcome Sanger Institute Data Sharing"/>
        </authorList>
    </citation>
    <scope>NUCLEOTIDE SEQUENCE [LARGE SCALE GENOMIC DNA]</scope>
</reference>
<dbReference type="InterPro" id="IPR013783">
    <property type="entry name" value="Ig-like_fold"/>
</dbReference>